<sequence>MLRSVVFRIQRPAFRKVTSQLNRTSAFPLAVRYYNPMQRGPSPPRLPKEEQEEFEKLQREANVSRAFQEYDADNEELDEELLEAGPSINEEALKAQGLHPDFHYSNIKPDFEGDTNPVTGEVGGPKQDPLRHGDYAFNCRVTDF</sequence>
<dbReference type="PANTHER" id="PTHR28524">
    <property type="entry name" value="SUCCINATE DEHYDROGENASE ASSEMBLY FACTOR 4, MITOCHONDRIAL"/>
    <property type="match status" value="1"/>
</dbReference>
<comment type="similarity">
    <text evidence="1">Belongs to the SDHAF4 family.</text>
</comment>
<dbReference type="AlphaFoldDB" id="A0A5E8C5M5"/>
<evidence type="ECO:0000256" key="1">
    <source>
        <dbReference type="ARBA" id="ARBA00005701"/>
    </source>
</evidence>
<dbReference type="InterPro" id="IPR012875">
    <property type="entry name" value="SDHF4"/>
</dbReference>
<proteinExistence type="inferred from homology"/>
<dbReference type="Proteomes" id="UP000398389">
    <property type="component" value="Unassembled WGS sequence"/>
</dbReference>
<gene>
    <name evidence="4" type="ORF">SAPINGB_P005115</name>
</gene>
<dbReference type="OrthoDB" id="201362at2759"/>
<evidence type="ECO:0000313" key="4">
    <source>
        <dbReference type="EMBL" id="VVT56506.1"/>
    </source>
</evidence>
<name>A0A5E8C5M5_9ASCO</name>
<dbReference type="RefSeq" id="XP_031855721.1">
    <property type="nucleotide sequence ID" value="XM_031999830.1"/>
</dbReference>
<dbReference type="GO" id="GO:0005739">
    <property type="term" value="C:mitochondrion"/>
    <property type="evidence" value="ECO:0007669"/>
    <property type="project" value="TreeGrafter"/>
</dbReference>
<organism evidence="4 5">
    <name type="scientific">Magnusiomyces paraingens</name>
    <dbReference type="NCBI Taxonomy" id="2606893"/>
    <lineage>
        <taxon>Eukaryota</taxon>
        <taxon>Fungi</taxon>
        <taxon>Dikarya</taxon>
        <taxon>Ascomycota</taxon>
        <taxon>Saccharomycotina</taxon>
        <taxon>Dipodascomycetes</taxon>
        <taxon>Dipodascales</taxon>
        <taxon>Dipodascaceae</taxon>
        <taxon>Magnusiomyces</taxon>
    </lineage>
</organism>
<evidence type="ECO:0000256" key="3">
    <source>
        <dbReference type="SAM" id="MobiDB-lite"/>
    </source>
</evidence>
<feature type="region of interest" description="Disordered" evidence="3">
    <location>
        <begin position="110"/>
        <end position="129"/>
    </location>
</feature>
<dbReference type="GO" id="GO:0034553">
    <property type="term" value="P:mitochondrial respiratory chain complex II assembly"/>
    <property type="evidence" value="ECO:0007669"/>
    <property type="project" value="TreeGrafter"/>
</dbReference>
<evidence type="ECO:0000313" key="5">
    <source>
        <dbReference type="Proteomes" id="UP000398389"/>
    </source>
</evidence>
<dbReference type="EMBL" id="CABVLU010000004">
    <property type="protein sequence ID" value="VVT56506.1"/>
    <property type="molecule type" value="Genomic_DNA"/>
</dbReference>
<dbReference type="Pfam" id="PF07896">
    <property type="entry name" value="DUF1674"/>
    <property type="match status" value="1"/>
</dbReference>
<dbReference type="PANTHER" id="PTHR28524:SF3">
    <property type="entry name" value="SUCCINATE DEHYDROGENASE ASSEMBLY FACTOR 4, MITOCHONDRIAL"/>
    <property type="match status" value="1"/>
</dbReference>
<reference evidence="4 5" key="1">
    <citation type="submission" date="2019-09" db="EMBL/GenBank/DDBJ databases">
        <authorList>
            <person name="Brejova B."/>
        </authorList>
    </citation>
    <scope>NUCLEOTIDE SEQUENCE [LARGE SCALE GENOMIC DNA]</scope>
</reference>
<protein>
    <recommendedName>
        <fullName evidence="2">Succinate dehydrogenase assembly factor 4, mitochondrial</fullName>
    </recommendedName>
</protein>
<keyword evidence="5" id="KW-1185">Reference proteome</keyword>
<accession>A0A5E8C5M5</accession>
<evidence type="ECO:0000256" key="2">
    <source>
        <dbReference type="ARBA" id="ARBA00022170"/>
    </source>
</evidence>
<dbReference type="GeneID" id="43583930"/>